<dbReference type="CDD" id="cd20071">
    <property type="entry name" value="SET_SMYD"/>
    <property type="match status" value="1"/>
</dbReference>
<organism evidence="3 4">
    <name type="scientific">Apiospora arundinis</name>
    <dbReference type="NCBI Taxonomy" id="335852"/>
    <lineage>
        <taxon>Eukaryota</taxon>
        <taxon>Fungi</taxon>
        <taxon>Dikarya</taxon>
        <taxon>Ascomycota</taxon>
        <taxon>Pezizomycotina</taxon>
        <taxon>Sordariomycetes</taxon>
        <taxon>Xylariomycetidae</taxon>
        <taxon>Amphisphaeriales</taxon>
        <taxon>Apiosporaceae</taxon>
        <taxon>Apiospora</taxon>
    </lineage>
</organism>
<dbReference type="SUPFAM" id="SSF82199">
    <property type="entry name" value="SET domain"/>
    <property type="match status" value="1"/>
</dbReference>
<evidence type="ECO:0000256" key="1">
    <source>
        <dbReference type="SAM" id="MobiDB-lite"/>
    </source>
</evidence>
<keyword evidence="4" id="KW-1185">Reference proteome</keyword>
<dbReference type="Pfam" id="PF00856">
    <property type="entry name" value="SET"/>
    <property type="match status" value="1"/>
</dbReference>
<dbReference type="PROSITE" id="PS50280">
    <property type="entry name" value="SET"/>
    <property type="match status" value="1"/>
</dbReference>
<dbReference type="InterPro" id="IPR011990">
    <property type="entry name" value="TPR-like_helical_dom_sf"/>
</dbReference>
<evidence type="ECO:0000259" key="2">
    <source>
        <dbReference type="PROSITE" id="PS50280"/>
    </source>
</evidence>
<feature type="compositionally biased region" description="Polar residues" evidence="1">
    <location>
        <begin position="727"/>
        <end position="738"/>
    </location>
</feature>
<dbReference type="EMBL" id="JAPCWZ010000006">
    <property type="protein sequence ID" value="KAK8859816.1"/>
    <property type="molecule type" value="Genomic_DNA"/>
</dbReference>
<reference evidence="3 4" key="1">
    <citation type="journal article" date="2024" name="IMA Fungus">
        <title>Apiospora arundinis, a panoply of carbohydrate-active enzymes and secondary metabolites.</title>
        <authorList>
            <person name="Sorensen T."/>
            <person name="Petersen C."/>
            <person name="Muurmann A.T."/>
            <person name="Christiansen J.V."/>
            <person name="Brundto M.L."/>
            <person name="Overgaard C.K."/>
            <person name="Boysen A.T."/>
            <person name="Wollenberg R.D."/>
            <person name="Larsen T.O."/>
            <person name="Sorensen J.L."/>
            <person name="Nielsen K.L."/>
            <person name="Sondergaard T.E."/>
        </authorList>
    </citation>
    <scope>NUCLEOTIDE SEQUENCE [LARGE SCALE GENOMIC DNA]</scope>
    <source>
        <strain evidence="3 4">AAU 773</strain>
    </source>
</reference>
<dbReference type="PANTHER" id="PTHR47643">
    <property type="entry name" value="TPR DOMAIN PROTEIN (AFU_ORTHOLOGUE AFUA_5G12710)"/>
    <property type="match status" value="1"/>
</dbReference>
<dbReference type="InterPro" id="IPR001214">
    <property type="entry name" value="SET_dom"/>
</dbReference>
<sequence length="810" mass="89907">MDTKNVSDDRYYVDQVKQLKEAAELAALRKGESVTDHPPLEIMIFTFLYNLQSNSKKETSDPYKLVMTQVPASYPPCTHSLDDLKPIAISAMQLETHHRGSKVMLRVRTPPDRINAGQAIVEDEEGTGVLLQMYHLPEDSVVPVQHIIYPGRICILKEPFFKVTVAGAYSLRVDHPSDLVWLAPDDEAIPDGWRPTDPISNDSFRARMEGNKAISANAWAEAERLYSSAINTARTIEESKLAHQNRSFANLCLGHYENALSDALKSIADDKPRESEKARYREARALYELGRYQECESKLVVLAQDFPDNESVKAELARAQARVREQQTGEFPFRHMYTEAAVGIPVLDRASFTGPVEIRPSPGRGRGLFTKSAVKAGDLLICEKAFAYCFAGDTQPERREKIKVLVDNESKSITIGTQAQLISQIVQKLLHNPESSKKFLDLHHGKYKAVSADEVDSRPVVDSFLVTKIILANCFGSPRTTRDAFRSLVFNPDGKKAENSHETSGVWVMASYLNHSCVGNCCRSFIGDMQIIRATRDIPADTELVFPYQADQRLASHDETQKKLRNWGFRCDCALCLEKKATTKGTLDKRKALLGQLKYLIGRNRDKGVPINAKLAFEVLDKFEATHTTPARTYPSAASPSSDSGVDLASAQITPRPDLWDACFGLGEFLLKKGRNAEAIAATIKGFEALGFVIIATSPLGKASGDGGKKKKNKNKFRNKKEYKKNSGNNISDTSTSNAGAGADQLVVKSWGMAVDLVVRAFLTLHRAYKPTVPELANRAREYATTAYGILVGEKETVFEEIPELRELSI</sequence>
<dbReference type="PANTHER" id="PTHR47643:SF2">
    <property type="entry name" value="TPR DOMAIN PROTEIN (AFU_ORTHOLOGUE AFUA_5G12710)"/>
    <property type="match status" value="1"/>
</dbReference>
<gene>
    <name evidence="3" type="ORF">PGQ11_010550</name>
</gene>
<dbReference type="SUPFAM" id="SSF48452">
    <property type="entry name" value="TPR-like"/>
    <property type="match status" value="1"/>
</dbReference>
<feature type="domain" description="SET" evidence="2">
    <location>
        <begin position="354"/>
        <end position="549"/>
    </location>
</feature>
<dbReference type="SMART" id="SM00317">
    <property type="entry name" value="SET"/>
    <property type="match status" value="1"/>
</dbReference>
<protein>
    <submittedName>
        <fullName evidence="3">Protein unc-45</fullName>
    </submittedName>
</protein>
<evidence type="ECO:0000313" key="4">
    <source>
        <dbReference type="Proteomes" id="UP001390339"/>
    </source>
</evidence>
<dbReference type="Gene3D" id="2.170.270.10">
    <property type="entry name" value="SET domain"/>
    <property type="match status" value="1"/>
</dbReference>
<feature type="compositionally biased region" description="Basic residues" evidence="1">
    <location>
        <begin position="709"/>
        <end position="723"/>
    </location>
</feature>
<dbReference type="InterPro" id="IPR053209">
    <property type="entry name" value="Gramillin-biosynth_MTr"/>
</dbReference>
<accession>A0ABR2IA40</accession>
<comment type="caution">
    <text evidence="3">The sequence shown here is derived from an EMBL/GenBank/DDBJ whole genome shotgun (WGS) entry which is preliminary data.</text>
</comment>
<proteinExistence type="predicted"/>
<evidence type="ECO:0000313" key="3">
    <source>
        <dbReference type="EMBL" id="KAK8859816.1"/>
    </source>
</evidence>
<dbReference type="Proteomes" id="UP001390339">
    <property type="component" value="Unassembled WGS sequence"/>
</dbReference>
<feature type="region of interest" description="Disordered" evidence="1">
    <location>
        <begin position="701"/>
        <end position="738"/>
    </location>
</feature>
<dbReference type="Gene3D" id="1.25.40.10">
    <property type="entry name" value="Tetratricopeptide repeat domain"/>
    <property type="match status" value="1"/>
</dbReference>
<name>A0ABR2IA40_9PEZI</name>
<dbReference type="InterPro" id="IPR046341">
    <property type="entry name" value="SET_dom_sf"/>
</dbReference>